<evidence type="ECO:0000313" key="8">
    <source>
        <dbReference type="Proteomes" id="UP000035909"/>
    </source>
</evidence>
<dbReference type="EMBL" id="LDOU01000024">
    <property type="protein sequence ID" value="KLV05727.1"/>
    <property type="molecule type" value="Genomic_DNA"/>
</dbReference>
<feature type="binding site" evidence="5">
    <location>
        <position position="235"/>
    </location>
    <ligand>
        <name>substrate</name>
    </ligand>
</feature>
<dbReference type="GO" id="GO:0005737">
    <property type="term" value="C:cytoplasm"/>
    <property type="evidence" value="ECO:0007669"/>
    <property type="project" value="UniProtKB-SubCell"/>
</dbReference>
<feature type="active site" description="Nucleophile" evidence="5">
    <location>
        <position position="82"/>
    </location>
</feature>
<dbReference type="GO" id="GO:0009102">
    <property type="term" value="P:biotin biosynthetic process"/>
    <property type="evidence" value="ECO:0007669"/>
    <property type="project" value="UniProtKB-UniRule"/>
</dbReference>
<comment type="function">
    <text evidence="5">The physiological role of BioH is to remove the methyl group introduced by BioC when the pimeloyl moiety is complete. It allows to synthesize pimeloyl-ACP via the fatty acid synthetic pathway through the hydrolysis of the ester bonds of pimeloyl-ACP esters.</text>
</comment>
<dbReference type="Gene3D" id="3.40.50.1820">
    <property type="entry name" value="alpha/beta hydrolase"/>
    <property type="match status" value="1"/>
</dbReference>
<dbReference type="EC" id="3.1.1.85" evidence="5"/>
<dbReference type="GO" id="GO:0090499">
    <property type="term" value="F:pimelyl-[acyl-carrier protein] methyl ester esterase activity"/>
    <property type="evidence" value="ECO:0007669"/>
    <property type="project" value="UniProtKB-EC"/>
</dbReference>
<feature type="binding site" evidence="5">
    <location>
        <begin position="82"/>
        <end position="83"/>
    </location>
    <ligand>
        <name>substrate</name>
    </ligand>
</feature>
<keyword evidence="1 5" id="KW-0719">Serine esterase</keyword>
<organism evidence="7 8">
    <name type="scientific">Photobacterium ganghwense</name>
    <dbReference type="NCBI Taxonomy" id="320778"/>
    <lineage>
        <taxon>Bacteria</taxon>
        <taxon>Pseudomonadati</taxon>
        <taxon>Pseudomonadota</taxon>
        <taxon>Gammaproteobacteria</taxon>
        <taxon>Vibrionales</taxon>
        <taxon>Vibrionaceae</taxon>
        <taxon>Photobacterium</taxon>
    </lineage>
</organism>
<keyword evidence="4 5" id="KW-0378">Hydrolase</keyword>
<feature type="active site" evidence="5">
    <location>
        <position position="207"/>
    </location>
</feature>
<dbReference type="PANTHER" id="PTHR43194">
    <property type="entry name" value="HYDROLASE ALPHA/BETA FOLD FAMILY"/>
    <property type="match status" value="1"/>
</dbReference>
<comment type="subcellular location">
    <subcellularLocation>
        <location evidence="5">Cytoplasm</location>
    </subcellularLocation>
</comment>
<dbReference type="InterPro" id="IPR010076">
    <property type="entry name" value="BioH"/>
</dbReference>
<proteinExistence type="inferred from homology"/>
<dbReference type="OrthoDB" id="9780744at2"/>
<evidence type="ECO:0000256" key="1">
    <source>
        <dbReference type="ARBA" id="ARBA00022487"/>
    </source>
</evidence>
<evidence type="ECO:0000259" key="6">
    <source>
        <dbReference type="Pfam" id="PF00561"/>
    </source>
</evidence>
<dbReference type="STRING" id="320778.ABT57_21145"/>
<evidence type="ECO:0000256" key="3">
    <source>
        <dbReference type="ARBA" id="ARBA00022756"/>
    </source>
</evidence>
<feature type="domain" description="AB hydrolase-1" evidence="6">
    <location>
        <begin position="16"/>
        <end position="242"/>
    </location>
</feature>
<dbReference type="RefSeq" id="WP_047887247.1">
    <property type="nucleotide sequence ID" value="NZ_LDOU01000024.1"/>
</dbReference>
<evidence type="ECO:0000256" key="4">
    <source>
        <dbReference type="ARBA" id="ARBA00022801"/>
    </source>
</evidence>
<dbReference type="InterPro" id="IPR050228">
    <property type="entry name" value="Carboxylesterase_BioH"/>
</dbReference>
<reference evidence="7 8" key="1">
    <citation type="submission" date="2015-05" db="EMBL/GenBank/DDBJ databases">
        <title>Photobacterium galathea sp. nov.</title>
        <authorList>
            <person name="Machado H."/>
            <person name="Gram L."/>
        </authorList>
    </citation>
    <scope>NUCLEOTIDE SEQUENCE [LARGE SCALE GENOMIC DNA]</scope>
    <source>
        <strain evidence="7 8">DSM 22954</strain>
    </source>
</reference>
<evidence type="ECO:0000256" key="5">
    <source>
        <dbReference type="HAMAP-Rule" id="MF_01260"/>
    </source>
</evidence>
<dbReference type="InterPro" id="IPR029058">
    <property type="entry name" value="AB_hydrolase_fold"/>
</dbReference>
<comment type="caution">
    <text evidence="7">The sequence shown here is derived from an EMBL/GenBank/DDBJ whole genome shotgun (WGS) entry which is preliminary data.</text>
</comment>
<comment type="subunit">
    <text evidence="5">Monomer.</text>
</comment>
<dbReference type="HAMAP" id="MF_01260">
    <property type="entry name" value="Carboxylester"/>
    <property type="match status" value="1"/>
</dbReference>
<dbReference type="SUPFAM" id="SSF53474">
    <property type="entry name" value="alpha/beta-Hydrolases"/>
    <property type="match status" value="1"/>
</dbReference>
<evidence type="ECO:0000256" key="2">
    <source>
        <dbReference type="ARBA" id="ARBA00022490"/>
    </source>
</evidence>
<dbReference type="Proteomes" id="UP000035909">
    <property type="component" value="Unassembled WGS sequence"/>
</dbReference>
<gene>
    <name evidence="5" type="primary">bioH</name>
    <name evidence="7" type="ORF">ABT57_21145</name>
</gene>
<keyword evidence="8" id="KW-1185">Reference proteome</keyword>
<dbReference type="PATRIC" id="fig|320778.3.peg.4544"/>
<dbReference type="NCBIfam" id="TIGR01738">
    <property type="entry name" value="bioH"/>
    <property type="match status" value="1"/>
</dbReference>
<keyword evidence="3 5" id="KW-0093">Biotin biosynthesis</keyword>
<evidence type="ECO:0000313" key="7">
    <source>
        <dbReference type="EMBL" id="KLV05727.1"/>
    </source>
</evidence>
<dbReference type="UniPathway" id="UPA00078"/>
<dbReference type="InterPro" id="IPR000073">
    <property type="entry name" value="AB_hydrolase_1"/>
</dbReference>
<protein>
    <recommendedName>
        <fullName evidence="5">Pimeloyl-[acyl-carrier protein] methyl ester esterase</fullName>
        <ecNumber evidence="5">3.1.1.85</ecNumber>
    </recommendedName>
    <alternativeName>
        <fullName evidence="5">Biotin synthesis protein BioH</fullName>
    </alternativeName>
    <alternativeName>
        <fullName evidence="5">Carboxylesterase BioH</fullName>
    </alternativeName>
</protein>
<dbReference type="AlphaFoldDB" id="A0A0J1JTY2"/>
<comment type="pathway">
    <text evidence="5">Cofactor biosynthesis; biotin biosynthesis.</text>
</comment>
<comment type="catalytic activity">
    <reaction evidence="5">
        <text>6-carboxyhexanoyl-[ACP] methyl ester + H2O = 6-carboxyhexanoyl-[ACP] + methanol + H(+)</text>
        <dbReference type="Rhea" id="RHEA:42700"/>
        <dbReference type="Rhea" id="RHEA-COMP:9955"/>
        <dbReference type="Rhea" id="RHEA-COMP:10186"/>
        <dbReference type="ChEBI" id="CHEBI:15377"/>
        <dbReference type="ChEBI" id="CHEBI:15378"/>
        <dbReference type="ChEBI" id="CHEBI:17790"/>
        <dbReference type="ChEBI" id="CHEBI:78846"/>
        <dbReference type="ChEBI" id="CHEBI:82735"/>
        <dbReference type="EC" id="3.1.1.85"/>
    </reaction>
</comment>
<sequence>MTAKLHWHTQGQGSDLVLIHGWGMNGAVWQQILPQLAEHCRVHVVDLPGYGHSHALLAEQIEEMTDMVLASAPEQATWLGWSLGGLVAKQAALRAPERVSRLVTVASSPRFSARETWRGIKPDVLADFRRQLDDDFHTTVERFMALQAMGSPTARQDIKRLKEAVLSRPAPNPQALANGLKILAEVDLRDQLADLQQPWLRLYGRLDGLVPAKVAHDLDTLAPQSQREIFASASHAPFISHPEAFLEVLTDFLAANH</sequence>
<feature type="binding site" evidence="5">
    <location>
        <begin position="143"/>
        <end position="147"/>
    </location>
    <ligand>
        <name>substrate</name>
    </ligand>
</feature>
<feature type="binding site" evidence="5">
    <location>
        <position position="22"/>
    </location>
    <ligand>
        <name>substrate</name>
    </ligand>
</feature>
<dbReference type="PANTHER" id="PTHR43194:SF5">
    <property type="entry name" value="PIMELOYL-[ACYL-CARRIER PROTEIN] METHYL ESTER ESTERASE"/>
    <property type="match status" value="1"/>
</dbReference>
<dbReference type="Pfam" id="PF00561">
    <property type="entry name" value="Abhydrolase_1"/>
    <property type="match status" value="1"/>
</dbReference>
<keyword evidence="2 5" id="KW-0963">Cytoplasm</keyword>
<name>A0A0J1JTY2_9GAMM</name>
<comment type="similarity">
    <text evidence="5">Belongs to the AB hydrolase superfamily. Carboxylesterase BioH family.</text>
</comment>
<feature type="active site" evidence="5">
    <location>
        <position position="235"/>
    </location>
</feature>
<accession>A0A0J1JTY2</accession>